<comment type="caution">
    <text evidence="2">The sequence shown here is derived from an EMBL/GenBank/DDBJ whole genome shotgun (WGS) entry which is preliminary data.</text>
</comment>
<evidence type="ECO:0000313" key="3">
    <source>
        <dbReference type="Proteomes" id="UP000266327"/>
    </source>
</evidence>
<dbReference type="RefSeq" id="WP_119787152.1">
    <property type="nucleotide sequence ID" value="NZ_QYUQ01000002.1"/>
</dbReference>
<name>A0A3A3G577_9BURK</name>
<sequence length="95" mass="10252">MHRTHFRTAGVPCVALLLLAVAGCASQTPNLDRHFGEAVNLVKAQQTINPDAWRNADPVTGIDGKAGKSAYDQYQKSYRMPEPQPSAFTIGIGGR</sequence>
<reference evidence="3" key="1">
    <citation type="submission" date="2018-09" db="EMBL/GenBank/DDBJ databases">
        <authorList>
            <person name="Zhu H."/>
        </authorList>
    </citation>
    <scope>NUCLEOTIDE SEQUENCE [LARGE SCALE GENOMIC DNA]</scope>
    <source>
        <strain evidence="3">K1S02-23</strain>
    </source>
</reference>
<dbReference type="PROSITE" id="PS51257">
    <property type="entry name" value="PROKAR_LIPOPROTEIN"/>
    <property type="match status" value="1"/>
</dbReference>
<dbReference type="OrthoDB" id="8537668at2"/>
<feature type="signal peptide" evidence="1">
    <location>
        <begin position="1"/>
        <end position="27"/>
    </location>
</feature>
<dbReference type="AlphaFoldDB" id="A0A3A3G577"/>
<gene>
    <name evidence="2" type="ORF">D3878_20425</name>
</gene>
<evidence type="ECO:0000313" key="2">
    <source>
        <dbReference type="EMBL" id="RJG03663.1"/>
    </source>
</evidence>
<evidence type="ECO:0000256" key="1">
    <source>
        <dbReference type="SAM" id="SignalP"/>
    </source>
</evidence>
<accession>A0A3A3G577</accession>
<dbReference type="EMBL" id="QYUQ01000002">
    <property type="protein sequence ID" value="RJG03663.1"/>
    <property type="molecule type" value="Genomic_DNA"/>
</dbReference>
<protein>
    <submittedName>
        <fullName evidence="2">Pilus assembly protein</fullName>
    </submittedName>
</protein>
<proteinExistence type="predicted"/>
<feature type="chain" id="PRO_5017193115" evidence="1">
    <location>
        <begin position="28"/>
        <end position="95"/>
    </location>
</feature>
<keyword evidence="1" id="KW-0732">Signal</keyword>
<keyword evidence="3" id="KW-1185">Reference proteome</keyword>
<dbReference type="Proteomes" id="UP000266327">
    <property type="component" value="Unassembled WGS sequence"/>
</dbReference>
<organism evidence="2 3">
    <name type="scientific">Noviherbaspirillum sedimenti</name>
    <dbReference type="NCBI Taxonomy" id="2320865"/>
    <lineage>
        <taxon>Bacteria</taxon>
        <taxon>Pseudomonadati</taxon>
        <taxon>Pseudomonadota</taxon>
        <taxon>Betaproteobacteria</taxon>
        <taxon>Burkholderiales</taxon>
        <taxon>Oxalobacteraceae</taxon>
        <taxon>Noviherbaspirillum</taxon>
    </lineage>
</organism>